<dbReference type="EMBL" id="CP034345">
    <property type="protein sequence ID" value="QGX96564.1"/>
    <property type="molecule type" value="Genomic_DNA"/>
</dbReference>
<reference evidence="2 3" key="1">
    <citation type="submission" date="2018-12" db="EMBL/GenBank/DDBJ databases">
        <title>Complete genome sequence of Haloplanus rallus MBLA0036.</title>
        <authorList>
            <person name="Nam Y.-d."/>
            <person name="Kang J."/>
            <person name="Chung W.-H."/>
            <person name="Park Y.S."/>
        </authorList>
    </citation>
    <scope>NUCLEOTIDE SEQUENCE [LARGE SCALE GENOMIC DNA]</scope>
    <source>
        <strain evidence="2 3">MBLA0036</strain>
    </source>
</reference>
<proteinExistence type="predicted"/>
<dbReference type="Pfam" id="PF23921">
    <property type="entry name" value="DUF7260"/>
    <property type="match status" value="1"/>
</dbReference>
<organism evidence="2 3">
    <name type="scientific">Haloplanus rallus</name>
    <dbReference type="NCBI Taxonomy" id="1816183"/>
    <lineage>
        <taxon>Archaea</taxon>
        <taxon>Methanobacteriati</taxon>
        <taxon>Methanobacteriota</taxon>
        <taxon>Stenosarchaea group</taxon>
        <taxon>Halobacteria</taxon>
        <taxon>Halobacteriales</taxon>
        <taxon>Haloferacaceae</taxon>
        <taxon>Haloplanus</taxon>
    </lineage>
</organism>
<evidence type="ECO:0000313" key="2">
    <source>
        <dbReference type="EMBL" id="QGX96564.1"/>
    </source>
</evidence>
<name>A0A6B9FCD1_9EURY</name>
<dbReference type="InterPro" id="IPR055684">
    <property type="entry name" value="DUF7260"/>
</dbReference>
<sequence length="256" mass="27822">MTVETHVPAASERVAAEREAVAAKLTAYDSFVERLRDVSTDGVGGDAPGPVGTTLATTQQGGGCAAVREAFAATVRSAESVDDDESVFETLASELGEEVAVALAPTTGSAFTPQFREQVIEAATERRWQLRTMATALEREAAALDTASDVFASIRRWLERADETPLTDLDFDGLRSRHARLDDHLDRCAERARERQSFLDGSTSEHAHVGLGHRCLVSYLYEDLPVEYPVLDGVATLVATCERCQRNVRAHLTRCA</sequence>
<dbReference type="OrthoDB" id="213880at2157"/>
<protein>
    <recommendedName>
        <fullName evidence="1">DUF7260 domain-containing protein</fullName>
    </recommendedName>
</protein>
<dbReference type="GeneID" id="43371508"/>
<feature type="domain" description="DUF7260" evidence="1">
    <location>
        <begin position="5"/>
        <end position="245"/>
    </location>
</feature>
<keyword evidence="3" id="KW-1185">Reference proteome</keyword>
<dbReference type="KEGG" id="hra:EI982_18150"/>
<dbReference type="AlphaFoldDB" id="A0A6B9FCD1"/>
<evidence type="ECO:0000259" key="1">
    <source>
        <dbReference type="Pfam" id="PF23921"/>
    </source>
</evidence>
<accession>A0A6B9FCD1</accession>
<dbReference type="RefSeq" id="WP_157691025.1">
    <property type="nucleotide sequence ID" value="NZ_CP034345.1"/>
</dbReference>
<evidence type="ECO:0000313" key="3">
    <source>
        <dbReference type="Proteomes" id="UP000428325"/>
    </source>
</evidence>
<gene>
    <name evidence="2" type="ORF">EI982_18150</name>
</gene>
<dbReference type="Proteomes" id="UP000428325">
    <property type="component" value="Chromosome"/>
</dbReference>